<comment type="caution">
    <text evidence="1">The sequence shown here is derived from an EMBL/GenBank/DDBJ whole genome shotgun (WGS) entry which is preliminary data.</text>
</comment>
<name>A0A0F9D8G1_9ZZZZ</name>
<proteinExistence type="predicted"/>
<feature type="non-terminal residue" evidence="1">
    <location>
        <position position="573"/>
    </location>
</feature>
<feature type="non-terminal residue" evidence="1">
    <location>
        <position position="1"/>
    </location>
</feature>
<protein>
    <submittedName>
        <fullName evidence="1">Uncharacterized protein</fullName>
    </submittedName>
</protein>
<dbReference type="EMBL" id="LAZR01032760">
    <property type="protein sequence ID" value="KKL49991.1"/>
    <property type="molecule type" value="Genomic_DNA"/>
</dbReference>
<organism evidence="1">
    <name type="scientific">marine sediment metagenome</name>
    <dbReference type="NCBI Taxonomy" id="412755"/>
    <lineage>
        <taxon>unclassified sequences</taxon>
        <taxon>metagenomes</taxon>
        <taxon>ecological metagenomes</taxon>
    </lineage>
</organism>
<evidence type="ECO:0000313" key="1">
    <source>
        <dbReference type="EMBL" id="KKL49991.1"/>
    </source>
</evidence>
<accession>A0A0F9D8G1</accession>
<dbReference type="AlphaFoldDB" id="A0A0F9D8G1"/>
<sequence length="573" mass="65455">LGIEAVTMYHTKPLSYHDINLGTLSYDSLVYEIIDYDSGNINTDRIKSIQKIKIGGEEIDKFSIYLIGSSLYIEIDEEYRFLLSPSSSSLVQAQFYEIEPQGISLTFDSNNIKWLLETLSYGYFDISYHLPSISQGDQFLFWFNATDGLKNIISSKGNQFISREYKGVYDSIISGTSDFEWDLGETSSPEGILIFGSENYGDSTIKIDISSILFDENNDVDVQKIMIYGSTNGIVYTILDRAYFSDDGVWSYYWDYELGVEDPVDYYLKAYIFDKAGNYLSITHDVKLYDYNAIVLLTDLIFGDIIEFDDSLPSNIYDFTGTFYLQNTLLNLWDVVGQYYNPINNNWVPLYADPAVIQTSGPNDGRYTLTWDINQDIDFLYTMYNFTYEFLPLRVAPTTINNIWGSWGVFDLTGEWKPIILLDTASQIDIIIYEFDSVNGWIVDTALSSQDPINVITNQVFKIFDINGDGIDEIVSVSPSQVDVIYLDQSSNWVIKEDAINDPELQYSIFDLTFNEVSQETTMVLFQLNLTSGSTDLGKYYFDAQYNLFQSQKPAAFIANLIPHSINIVENLF</sequence>
<gene>
    <name evidence="1" type="ORF">LCGC14_2309970</name>
</gene>
<reference evidence="1" key="1">
    <citation type="journal article" date="2015" name="Nature">
        <title>Complex archaea that bridge the gap between prokaryotes and eukaryotes.</title>
        <authorList>
            <person name="Spang A."/>
            <person name="Saw J.H."/>
            <person name="Jorgensen S.L."/>
            <person name="Zaremba-Niedzwiedzka K."/>
            <person name="Martijn J."/>
            <person name="Lind A.E."/>
            <person name="van Eijk R."/>
            <person name="Schleper C."/>
            <person name="Guy L."/>
            <person name="Ettema T.J."/>
        </authorList>
    </citation>
    <scope>NUCLEOTIDE SEQUENCE</scope>
</reference>